<accession>A0A0F9N3P2</accession>
<name>A0A0F9N3P2_9ZZZZ</name>
<sequence>MHHNTITKDINEIDKFKPQIRKKVNNKDETLSLNERNIKELGFKIVMYYSKDLLK</sequence>
<organism evidence="1">
    <name type="scientific">marine sediment metagenome</name>
    <dbReference type="NCBI Taxonomy" id="412755"/>
    <lineage>
        <taxon>unclassified sequences</taxon>
        <taxon>metagenomes</taxon>
        <taxon>ecological metagenomes</taxon>
    </lineage>
</organism>
<dbReference type="AlphaFoldDB" id="A0A0F9N3P2"/>
<evidence type="ECO:0000313" key="1">
    <source>
        <dbReference type="EMBL" id="KKN06372.1"/>
    </source>
</evidence>
<gene>
    <name evidence="1" type="ORF">LCGC14_1077980</name>
</gene>
<reference evidence="1" key="1">
    <citation type="journal article" date="2015" name="Nature">
        <title>Complex archaea that bridge the gap between prokaryotes and eukaryotes.</title>
        <authorList>
            <person name="Spang A."/>
            <person name="Saw J.H."/>
            <person name="Jorgensen S.L."/>
            <person name="Zaremba-Niedzwiedzka K."/>
            <person name="Martijn J."/>
            <person name="Lind A.E."/>
            <person name="van Eijk R."/>
            <person name="Schleper C."/>
            <person name="Guy L."/>
            <person name="Ettema T.J."/>
        </authorList>
    </citation>
    <scope>NUCLEOTIDE SEQUENCE</scope>
</reference>
<proteinExistence type="predicted"/>
<protein>
    <submittedName>
        <fullName evidence="1">Uncharacterized protein</fullName>
    </submittedName>
</protein>
<comment type="caution">
    <text evidence="1">The sequence shown here is derived from an EMBL/GenBank/DDBJ whole genome shotgun (WGS) entry which is preliminary data.</text>
</comment>
<dbReference type="EMBL" id="LAZR01004699">
    <property type="protein sequence ID" value="KKN06372.1"/>
    <property type="molecule type" value="Genomic_DNA"/>
</dbReference>